<dbReference type="AlphaFoldDB" id="A0A0W8BYL9"/>
<reference evidence="1 2" key="1">
    <citation type="submission" date="2015-11" db="EMBL/GenBank/DDBJ databases">
        <title>Genomes and virulence difference between two physiological races of Phytophthora nicotianae.</title>
        <authorList>
            <person name="Liu H."/>
            <person name="Ma X."/>
            <person name="Yu H."/>
            <person name="Fang D."/>
            <person name="Li Y."/>
            <person name="Wang X."/>
            <person name="Wang W."/>
            <person name="Dong Y."/>
            <person name="Xiao B."/>
        </authorList>
    </citation>
    <scope>NUCLEOTIDE SEQUENCE [LARGE SCALE GENOMIC DNA]</scope>
    <source>
        <strain evidence="2">race 0</strain>
    </source>
</reference>
<organism evidence="1 2">
    <name type="scientific">Phytophthora nicotianae</name>
    <name type="common">Potato buckeye rot agent</name>
    <name type="synonym">Phytophthora parasitica</name>
    <dbReference type="NCBI Taxonomy" id="4792"/>
    <lineage>
        <taxon>Eukaryota</taxon>
        <taxon>Sar</taxon>
        <taxon>Stramenopiles</taxon>
        <taxon>Oomycota</taxon>
        <taxon>Peronosporomycetes</taxon>
        <taxon>Peronosporales</taxon>
        <taxon>Peronosporaceae</taxon>
        <taxon>Phytophthora</taxon>
    </lineage>
</organism>
<protein>
    <recommendedName>
        <fullName evidence="3">BZIP transcription factor 1</fullName>
    </recommendedName>
</protein>
<evidence type="ECO:0000313" key="2">
    <source>
        <dbReference type="Proteomes" id="UP000052943"/>
    </source>
</evidence>
<dbReference type="Proteomes" id="UP000052943">
    <property type="component" value="Unassembled WGS sequence"/>
</dbReference>
<gene>
    <name evidence="1" type="ORF">AM587_10013792</name>
</gene>
<accession>A0A0W8BYL9</accession>
<evidence type="ECO:0008006" key="3">
    <source>
        <dbReference type="Google" id="ProtNLM"/>
    </source>
</evidence>
<proteinExistence type="predicted"/>
<dbReference type="EMBL" id="LNFO01005685">
    <property type="protein sequence ID" value="KUF76885.1"/>
    <property type="molecule type" value="Genomic_DNA"/>
</dbReference>
<dbReference type="OrthoDB" id="123998at2759"/>
<comment type="caution">
    <text evidence="1">The sequence shown here is derived from an EMBL/GenBank/DDBJ whole genome shotgun (WGS) entry which is preliminary data.</text>
</comment>
<dbReference type="CDD" id="cd14686">
    <property type="entry name" value="bZIP"/>
    <property type="match status" value="1"/>
</dbReference>
<name>A0A0W8BYL9_PHYNI</name>
<dbReference type="OMA" id="HIELRGM"/>
<evidence type="ECO:0000313" key="1">
    <source>
        <dbReference type="EMBL" id="KUF76885.1"/>
    </source>
</evidence>
<sequence length="380" mass="42426">MDFCTLSPPNSSSLSDSVIGSVMQRTCKLRNSSIRISDTTRNDIDAINSSQQHPTRHTCRHTPYQKSFHGYVQKESKSPDLLSSVAELIGQTDLSSGRKRTVCVPADLDTANKVIASIQGADHYIPADLQQAMVAEALKRKIRHRERCRVSQARYRQRQIRTESTLNDAVVKLKAEVEDLERKCKDSVCVQTTPTIWALASEYFRQFNCYVSSPGKMYKVASKFLHDIMAPNVMEGALIGVDAQVENWRLLALYFDEVHVDLKGLTMPMPNTLIATTVTSVIITNKTLRHAFPHLNSDDAGGTKGGTWSSLASRLLGRKLVMRGSVFFGWDSSSDKVVRVYSQADMVTPMLTLLGNLEDVSFVFDKARVTPECSCKRSIR</sequence>